<gene>
    <name evidence="1" type="ORF">BDA99DRAFT_357083</name>
</gene>
<evidence type="ECO:0000313" key="2">
    <source>
        <dbReference type="Proteomes" id="UP001209540"/>
    </source>
</evidence>
<dbReference type="InterPro" id="IPR052220">
    <property type="entry name" value="METTL25"/>
</dbReference>
<evidence type="ECO:0000313" key="1">
    <source>
        <dbReference type="EMBL" id="KAI9268151.1"/>
    </source>
</evidence>
<dbReference type="AlphaFoldDB" id="A0AAD5K3R9"/>
<reference evidence="1" key="1">
    <citation type="journal article" date="2022" name="IScience">
        <title>Evolution of zygomycete secretomes and the origins of terrestrial fungal ecologies.</title>
        <authorList>
            <person name="Chang Y."/>
            <person name="Wang Y."/>
            <person name="Mondo S."/>
            <person name="Ahrendt S."/>
            <person name="Andreopoulos W."/>
            <person name="Barry K."/>
            <person name="Beard J."/>
            <person name="Benny G.L."/>
            <person name="Blankenship S."/>
            <person name="Bonito G."/>
            <person name="Cuomo C."/>
            <person name="Desiro A."/>
            <person name="Gervers K.A."/>
            <person name="Hundley H."/>
            <person name="Kuo A."/>
            <person name="LaButti K."/>
            <person name="Lang B.F."/>
            <person name="Lipzen A."/>
            <person name="O'Donnell K."/>
            <person name="Pangilinan J."/>
            <person name="Reynolds N."/>
            <person name="Sandor L."/>
            <person name="Smith M.E."/>
            <person name="Tsang A."/>
            <person name="Grigoriev I.V."/>
            <person name="Stajich J.E."/>
            <person name="Spatafora J.W."/>
        </authorList>
    </citation>
    <scope>NUCLEOTIDE SEQUENCE</scope>
    <source>
        <strain evidence="1">RSA 2281</strain>
    </source>
</reference>
<protein>
    <submittedName>
        <fullName evidence="1">Uncharacterized protein</fullName>
    </submittedName>
</protein>
<dbReference type="PANTHER" id="PTHR12496:SF0">
    <property type="entry name" value="METHYLTRANSFERASE DOMAIN-CONTAINING PROTEIN"/>
    <property type="match status" value="1"/>
</dbReference>
<organism evidence="1 2">
    <name type="scientific">Phascolomyces articulosus</name>
    <dbReference type="NCBI Taxonomy" id="60185"/>
    <lineage>
        <taxon>Eukaryota</taxon>
        <taxon>Fungi</taxon>
        <taxon>Fungi incertae sedis</taxon>
        <taxon>Mucoromycota</taxon>
        <taxon>Mucoromycotina</taxon>
        <taxon>Mucoromycetes</taxon>
        <taxon>Mucorales</taxon>
        <taxon>Lichtheimiaceae</taxon>
        <taxon>Phascolomyces</taxon>
    </lineage>
</organism>
<dbReference type="EMBL" id="JAIXMP010000009">
    <property type="protein sequence ID" value="KAI9268151.1"/>
    <property type="molecule type" value="Genomic_DNA"/>
</dbReference>
<keyword evidence="2" id="KW-1185">Reference proteome</keyword>
<sequence>MTDLPDQEIYLPNGFTDPHVYLDSAIKFISDFDRLINMHITNFLTHNQWTYLPESWREALLPNGNDDYDWISPLVHLASANTSADKWPESLKEYIDTTEKLSLSRKPLNGC</sequence>
<dbReference type="Proteomes" id="UP001209540">
    <property type="component" value="Unassembled WGS sequence"/>
</dbReference>
<proteinExistence type="predicted"/>
<comment type="caution">
    <text evidence="1">The sequence shown here is derived from an EMBL/GenBank/DDBJ whole genome shotgun (WGS) entry which is preliminary data.</text>
</comment>
<name>A0AAD5K3R9_9FUNG</name>
<dbReference type="PANTHER" id="PTHR12496">
    <property type="entry name" value="CGI-41 METHYLTRANSFERASE"/>
    <property type="match status" value="1"/>
</dbReference>
<accession>A0AAD5K3R9</accession>
<reference evidence="1" key="2">
    <citation type="submission" date="2023-02" db="EMBL/GenBank/DDBJ databases">
        <authorList>
            <consortium name="DOE Joint Genome Institute"/>
            <person name="Mondo S.J."/>
            <person name="Chang Y."/>
            <person name="Wang Y."/>
            <person name="Ahrendt S."/>
            <person name="Andreopoulos W."/>
            <person name="Barry K."/>
            <person name="Beard J."/>
            <person name="Benny G.L."/>
            <person name="Blankenship S."/>
            <person name="Bonito G."/>
            <person name="Cuomo C."/>
            <person name="Desiro A."/>
            <person name="Gervers K.A."/>
            <person name="Hundley H."/>
            <person name="Kuo A."/>
            <person name="LaButti K."/>
            <person name="Lang B.F."/>
            <person name="Lipzen A."/>
            <person name="O'Donnell K."/>
            <person name="Pangilinan J."/>
            <person name="Reynolds N."/>
            <person name="Sandor L."/>
            <person name="Smith M.W."/>
            <person name="Tsang A."/>
            <person name="Grigoriev I.V."/>
            <person name="Stajich J.E."/>
            <person name="Spatafora J.W."/>
        </authorList>
    </citation>
    <scope>NUCLEOTIDE SEQUENCE</scope>
    <source>
        <strain evidence="1">RSA 2281</strain>
    </source>
</reference>